<protein>
    <submittedName>
        <fullName evidence="1">Uncharacterized protein</fullName>
    </submittedName>
</protein>
<name>A0A165F1N7_EXIGL</name>
<accession>A0A165F1N7</accession>
<dbReference type="EMBL" id="KV426106">
    <property type="protein sequence ID" value="KZV88182.1"/>
    <property type="molecule type" value="Genomic_DNA"/>
</dbReference>
<dbReference type="InParanoid" id="A0A165F1N7"/>
<evidence type="ECO:0000313" key="1">
    <source>
        <dbReference type="EMBL" id="KZV88182.1"/>
    </source>
</evidence>
<dbReference type="AlphaFoldDB" id="A0A165F1N7"/>
<sequence length="351" mass="39674">MPKLWGMAGPCPQHGHDFSDCSGSCLPELFSCLILQTDLDNVLLRRLWDQACWLITAPLSCLPTFLRYITSEAFLDHAHAQSALHRIQYYIDSPNSWRGTTTLPAMWMTAWRYLAFSLRSGSQPFMLNIPFNLIAAALSDGKHQCDPRFVQQHSGVLPLSAGDFLRSILCVFEAQPLPIPSLWALLCPGTQSIYDSTFAPSLDIIAAALCSLSRTEIETNELIFAFFEPMQFDAVMLRLFYFEHYVSEFPAELVVPTARETTLRICVHLMQLCPSWWTQGMNQLMHEVLTDEYILRSQRIAEEITAEALAHGPCHDCPLTMTPLAFDFSLRSFTLFPFAVYPLLDTETCSA</sequence>
<dbReference type="Proteomes" id="UP000077266">
    <property type="component" value="Unassembled WGS sequence"/>
</dbReference>
<keyword evidence="2" id="KW-1185">Reference proteome</keyword>
<proteinExistence type="predicted"/>
<organism evidence="1 2">
    <name type="scientific">Exidia glandulosa HHB12029</name>
    <dbReference type="NCBI Taxonomy" id="1314781"/>
    <lineage>
        <taxon>Eukaryota</taxon>
        <taxon>Fungi</taxon>
        <taxon>Dikarya</taxon>
        <taxon>Basidiomycota</taxon>
        <taxon>Agaricomycotina</taxon>
        <taxon>Agaricomycetes</taxon>
        <taxon>Auriculariales</taxon>
        <taxon>Exidiaceae</taxon>
        <taxon>Exidia</taxon>
    </lineage>
</organism>
<gene>
    <name evidence="1" type="ORF">EXIGLDRAFT_184089</name>
</gene>
<evidence type="ECO:0000313" key="2">
    <source>
        <dbReference type="Proteomes" id="UP000077266"/>
    </source>
</evidence>
<reference evidence="1 2" key="1">
    <citation type="journal article" date="2016" name="Mol. Biol. Evol.">
        <title>Comparative Genomics of Early-Diverging Mushroom-Forming Fungi Provides Insights into the Origins of Lignocellulose Decay Capabilities.</title>
        <authorList>
            <person name="Nagy L.G."/>
            <person name="Riley R."/>
            <person name="Tritt A."/>
            <person name="Adam C."/>
            <person name="Daum C."/>
            <person name="Floudas D."/>
            <person name="Sun H."/>
            <person name="Yadav J.S."/>
            <person name="Pangilinan J."/>
            <person name="Larsson K.H."/>
            <person name="Matsuura K."/>
            <person name="Barry K."/>
            <person name="Labutti K."/>
            <person name="Kuo R."/>
            <person name="Ohm R.A."/>
            <person name="Bhattacharya S.S."/>
            <person name="Shirouzu T."/>
            <person name="Yoshinaga Y."/>
            <person name="Martin F.M."/>
            <person name="Grigoriev I.V."/>
            <person name="Hibbett D.S."/>
        </authorList>
    </citation>
    <scope>NUCLEOTIDE SEQUENCE [LARGE SCALE GENOMIC DNA]</scope>
    <source>
        <strain evidence="1 2">HHB12029</strain>
    </source>
</reference>